<dbReference type="InterPro" id="IPR018247">
    <property type="entry name" value="EF_Hand_1_Ca_BS"/>
</dbReference>
<dbReference type="SMART" id="SM00054">
    <property type="entry name" value="EFh"/>
    <property type="match status" value="2"/>
</dbReference>
<dbReference type="SMART" id="SM00291">
    <property type="entry name" value="ZnF_ZZ"/>
    <property type="match status" value="1"/>
</dbReference>
<dbReference type="InterPro" id="IPR000433">
    <property type="entry name" value="Znf_ZZ"/>
</dbReference>
<dbReference type="EMBL" id="ML220130">
    <property type="protein sequence ID" value="TGZ79600.1"/>
    <property type="molecule type" value="Genomic_DNA"/>
</dbReference>
<dbReference type="FunFam" id="3.30.60.90:FF:000007">
    <property type="entry name" value="Next to BRCA1 gene 1 protein"/>
    <property type="match status" value="1"/>
</dbReference>
<dbReference type="InterPro" id="IPR011992">
    <property type="entry name" value="EF-hand-dom_pair"/>
</dbReference>
<dbReference type="AlphaFoldDB" id="A0A4S2MT04"/>
<dbReference type="InParanoid" id="A0A4S2MT04"/>
<dbReference type="Pfam" id="PF00569">
    <property type="entry name" value="ZZ"/>
    <property type="match status" value="1"/>
</dbReference>
<keyword evidence="1" id="KW-0479">Metal-binding</keyword>
<evidence type="ECO:0000256" key="2">
    <source>
        <dbReference type="ARBA" id="ARBA00022771"/>
    </source>
</evidence>
<keyword evidence="2 5" id="KW-0863">Zinc-finger</keyword>
<dbReference type="PANTHER" id="PTHR15090">
    <property type="entry name" value="SEQUESTOSOME 1-RELATED"/>
    <property type="match status" value="1"/>
</dbReference>
<evidence type="ECO:0000259" key="7">
    <source>
        <dbReference type="PROSITE" id="PS50135"/>
    </source>
</evidence>
<evidence type="ECO:0000256" key="6">
    <source>
        <dbReference type="SAM" id="MobiDB-lite"/>
    </source>
</evidence>
<feature type="region of interest" description="Disordered" evidence="6">
    <location>
        <begin position="329"/>
        <end position="372"/>
    </location>
</feature>
<dbReference type="PANTHER" id="PTHR15090:SF8">
    <property type="entry name" value="ZZ-TYPE ZINC FINGER-CONTAINING PROTEIN"/>
    <property type="match status" value="1"/>
</dbReference>
<evidence type="ECO:0000313" key="10">
    <source>
        <dbReference type="Proteomes" id="UP000298138"/>
    </source>
</evidence>
<dbReference type="Gene3D" id="1.10.238.10">
    <property type="entry name" value="EF-hand"/>
    <property type="match status" value="1"/>
</dbReference>
<dbReference type="InterPro" id="IPR052260">
    <property type="entry name" value="Autophagy_Rcpt_SigReg"/>
</dbReference>
<dbReference type="STRING" id="341454.A0A4S2MT04"/>
<dbReference type="PROSITE" id="PS50222">
    <property type="entry name" value="EF_HAND_2"/>
    <property type="match status" value="2"/>
</dbReference>
<feature type="compositionally biased region" description="Basic and acidic residues" evidence="6">
    <location>
        <begin position="1"/>
        <end position="10"/>
    </location>
</feature>
<feature type="compositionally biased region" description="Basic and acidic residues" evidence="6">
    <location>
        <begin position="457"/>
        <end position="468"/>
    </location>
</feature>
<dbReference type="InterPro" id="IPR002048">
    <property type="entry name" value="EF_hand_dom"/>
</dbReference>
<evidence type="ECO:0000256" key="3">
    <source>
        <dbReference type="ARBA" id="ARBA00022833"/>
    </source>
</evidence>
<name>A0A4S2MT04_9PEZI</name>
<keyword evidence="3" id="KW-0862">Zinc</keyword>
<dbReference type="GO" id="GO:0005509">
    <property type="term" value="F:calcium ion binding"/>
    <property type="evidence" value="ECO:0007669"/>
    <property type="project" value="InterPro"/>
</dbReference>
<dbReference type="PROSITE" id="PS50135">
    <property type="entry name" value="ZF_ZZ_2"/>
    <property type="match status" value="1"/>
</dbReference>
<feature type="region of interest" description="Disordered" evidence="6">
    <location>
        <begin position="1"/>
        <end position="37"/>
    </location>
</feature>
<reference evidence="9 10" key="1">
    <citation type="submission" date="2019-04" db="EMBL/GenBank/DDBJ databases">
        <title>Comparative genomics and transcriptomics to analyze fruiting body development in filamentous ascomycetes.</title>
        <authorList>
            <consortium name="DOE Joint Genome Institute"/>
            <person name="Lutkenhaus R."/>
            <person name="Traeger S."/>
            <person name="Breuer J."/>
            <person name="Kuo A."/>
            <person name="Lipzen A."/>
            <person name="Pangilinan J."/>
            <person name="Dilworth D."/>
            <person name="Sandor L."/>
            <person name="Poggeler S."/>
            <person name="Barry K."/>
            <person name="Grigoriev I.V."/>
            <person name="Nowrousian M."/>
        </authorList>
    </citation>
    <scope>NUCLEOTIDE SEQUENCE [LARGE SCALE GENOMIC DNA]</scope>
    <source>
        <strain evidence="9 10">CBS 389.68</strain>
    </source>
</reference>
<dbReference type="PROSITE" id="PS01357">
    <property type="entry name" value="ZF_ZZ_1"/>
    <property type="match status" value="1"/>
</dbReference>
<dbReference type="SUPFAM" id="SSF57850">
    <property type="entry name" value="RING/U-box"/>
    <property type="match status" value="1"/>
</dbReference>
<keyword evidence="4" id="KW-0106">Calcium</keyword>
<feature type="domain" description="EF-hand" evidence="8">
    <location>
        <begin position="248"/>
        <end position="283"/>
    </location>
</feature>
<dbReference type="CDD" id="cd00051">
    <property type="entry name" value="EFh"/>
    <property type="match status" value="1"/>
</dbReference>
<feature type="domain" description="EF-hand" evidence="8">
    <location>
        <begin position="211"/>
        <end position="246"/>
    </location>
</feature>
<gene>
    <name evidence="9" type="ORF">EX30DRAFT_79567</name>
</gene>
<dbReference type="GO" id="GO:0008270">
    <property type="term" value="F:zinc ion binding"/>
    <property type="evidence" value="ECO:0007669"/>
    <property type="project" value="UniProtKB-KW"/>
</dbReference>
<feature type="compositionally biased region" description="Basic and acidic residues" evidence="6">
    <location>
        <begin position="355"/>
        <end position="372"/>
    </location>
</feature>
<dbReference type="Pfam" id="PF00036">
    <property type="entry name" value="EF-hand_1"/>
    <property type="match status" value="2"/>
</dbReference>
<proteinExistence type="predicted"/>
<dbReference type="CDD" id="cd02340">
    <property type="entry name" value="ZZ_NBR1_like"/>
    <property type="match status" value="1"/>
</dbReference>
<evidence type="ECO:0000259" key="8">
    <source>
        <dbReference type="PROSITE" id="PS50222"/>
    </source>
</evidence>
<feature type="compositionally biased region" description="Low complexity" evidence="6">
    <location>
        <begin position="469"/>
        <end position="496"/>
    </location>
</feature>
<dbReference type="OrthoDB" id="2122982at2759"/>
<feature type="domain" description="ZZ-type" evidence="7">
    <location>
        <begin position="70"/>
        <end position="123"/>
    </location>
</feature>
<protein>
    <submittedName>
        <fullName evidence="9">EF-hand</fullName>
    </submittedName>
</protein>
<feature type="compositionally biased region" description="Basic and acidic residues" evidence="6">
    <location>
        <begin position="18"/>
        <end position="30"/>
    </location>
</feature>
<dbReference type="SUPFAM" id="SSF47473">
    <property type="entry name" value="EF-hand"/>
    <property type="match status" value="1"/>
</dbReference>
<dbReference type="Proteomes" id="UP000298138">
    <property type="component" value="Unassembled WGS sequence"/>
</dbReference>
<evidence type="ECO:0000313" key="9">
    <source>
        <dbReference type="EMBL" id="TGZ79600.1"/>
    </source>
</evidence>
<dbReference type="GO" id="GO:0005737">
    <property type="term" value="C:cytoplasm"/>
    <property type="evidence" value="ECO:0007669"/>
    <property type="project" value="UniProtKB-ARBA"/>
</dbReference>
<keyword evidence="10" id="KW-1185">Reference proteome</keyword>
<dbReference type="PROSITE" id="PS00018">
    <property type="entry name" value="EF_HAND_1"/>
    <property type="match status" value="2"/>
</dbReference>
<organism evidence="9 10">
    <name type="scientific">Ascodesmis nigricans</name>
    <dbReference type="NCBI Taxonomy" id="341454"/>
    <lineage>
        <taxon>Eukaryota</taxon>
        <taxon>Fungi</taxon>
        <taxon>Dikarya</taxon>
        <taxon>Ascomycota</taxon>
        <taxon>Pezizomycotina</taxon>
        <taxon>Pezizomycetes</taxon>
        <taxon>Pezizales</taxon>
        <taxon>Ascodesmidaceae</taxon>
        <taxon>Ascodesmis</taxon>
    </lineage>
</organism>
<dbReference type="Gene3D" id="3.30.60.90">
    <property type="match status" value="1"/>
</dbReference>
<dbReference type="InterPro" id="IPR043145">
    <property type="entry name" value="Znf_ZZ_sf"/>
</dbReference>
<feature type="region of interest" description="Disordered" evidence="6">
    <location>
        <begin position="457"/>
        <end position="499"/>
    </location>
</feature>
<accession>A0A4S2MT04</accession>
<evidence type="ECO:0000256" key="4">
    <source>
        <dbReference type="ARBA" id="ARBA00022837"/>
    </source>
</evidence>
<dbReference type="GO" id="GO:0070013">
    <property type="term" value="C:intracellular organelle lumen"/>
    <property type="evidence" value="ECO:0007669"/>
    <property type="project" value="UniProtKB-ARBA"/>
</dbReference>
<evidence type="ECO:0000256" key="1">
    <source>
        <dbReference type="ARBA" id="ARBA00022723"/>
    </source>
</evidence>
<sequence length="545" mass="62415">MLTERGHIAQEVRGAGGDGREGRAGRRSPDQDSDYSYMPENEKEALENQNLLMLLYKIAQEQATREAYVHRGVTCNNCQTVPIRGIRYRCVNCLDYDLCEDCEADVTTHNKTHLFLKIRIPAPFMGTPRPVEVPSYPGQPQLMPPEIPPEALKELADLTSYEQAEIEALYEQFKVLAGTEYQDKRFGVNAAITRDTFDRCFLPSSHIAPATPNLIHDRMFAFYDSNNDGYISFDEFALGVSLTAYKYRYPNRLQKIFAGYDLDGDGYVDRKDFQRMFKAYYILTRDVIRDISASQCEEDYDARHMELAIKGRTPISAAFFSNIPDIGRGHQKVSHPDPEFPEQDDTDASAVLSRSSDRLSPPEDGYLTREEDSVLNEHEFERRARFWAFRPEDYDTHETLDVLEGDPITALQFPAEERNVGSEILFQMSMKGINELLDLLFKDKEDAAIDLREYRQRQQVEGVEERPSNSDTDSSNSDSDRSPSSSSTISPTTAIPRRLERIHDEIVERGGEGRLDFREFETIMENPTNRQRLEFIGSWTDLATF</sequence>
<evidence type="ECO:0000256" key="5">
    <source>
        <dbReference type="PROSITE-ProRule" id="PRU00228"/>
    </source>
</evidence>